<protein>
    <recommendedName>
        <fullName evidence="2">DJ-1/PfpI domain-containing protein</fullName>
    </recommendedName>
</protein>
<dbReference type="GeneID" id="92084744"/>
<feature type="domain" description="DJ-1/PfpI" evidence="2">
    <location>
        <begin position="20"/>
        <end position="102"/>
    </location>
</feature>
<name>A0ABR1X605_9PEZI</name>
<keyword evidence="4" id="KW-1185">Reference proteome</keyword>
<organism evidence="3 4">
    <name type="scientific">Apiospora phragmitis</name>
    <dbReference type="NCBI Taxonomy" id="2905665"/>
    <lineage>
        <taxon>Eukaryota</taxon>
        <taxon>Fungi</taxon>
        <taxon>Dikarya</taxon>
        <taxon>Ascomycota</taxon>
        <taxon>Pezizomycotina</taxon>
        <taxon>Sordariomycetes</taxon>
        <taxon>Xylariomycetidae</taxon>
        <taxon>Amphisphaeriales</taxon>
        <taxon>Apiosporaceae</taxon>
        <taxon>Apiospora</taxon>
    </lineage>
</organism>
<dbReference type="Gene3D" id="3.40.50.880">
    <property type="match status" value="1"/>
</dbReference>
<dbReference type="InterPro" id="IPR052158">
    <property type="entry name" value="INH-QAR"/>
</dbReference>
<reference evidence="3 4" key="1">
    <citation type="submission" date="2023-01" db="EMBL/GenBank/DDBJ databases">
        <title>Analysis of 21 Apiospora genomes using comparative genomics revels a genus with tremendous synthesis potential of carbohydrate active enzymes and secondary metabolites.</title>
        <authorList>
            <person name="Sorensen T."/>
        </authorList>
    </citation>
    <scope>NUCLEOTIDE SEQUENCE [LARGE SCALE GENOMIC DNA]</scope>
    <source>
        <strain evidence="3 4">CBS 135458</strain>
    </source>
</reference>
<comment type="caution">
    <text evidence="3">The sequence shown here is derived from an EMBL/GenBank/DDBJ whole genome shotgun (WGS) entry which is preliminary data.</text>
</comment>
<accession>A0ABR1X605</accession>
<proteinExistence type="predicted"/>
<dbReference type="EMBL" id="JAQQWL010000001">
    <property type="protein sequence ID" value="KAK8090767.1"/>
    <property type="molecule type" value="Genomic_DNA"/>
</dbReference>
<dbReference type="PANTHER" id="PTHR43130">
    <property type="entry name" value="ARAC-FAMILY TRANSCRIPTIONAL REGULATOR"/>
    <property type="match status" value="1"/>
</dbReference>
<evidence type="ECO:0000259" key="2">
    <source>
        <dbReference type="Pfam" id="PF01965"/>
    </source>
</evidence>
<dbReference type="PANTHER" id="PTHR43130:SF15">
    <property type="entry name" value="THIJ_PFPI FAMILY PROTEIN (AFU_ORTHOLOGUE AFUA_5G14240)"/>
    <property type="match status" value="1"/>
</dbReference>
<feature type="region of interest" description="Disordered" evidence="1">
    <location>
        <begin position="111"/>
        <end position="156"/>
    </location>
</feature>
<gene>
    <name evidence="3" type="ORF">PG994_000272</name>
</gene>
<evidence type="ECO:0000313" key="4">
    <source>
        <dbReference type="Proteomes" id="UP001480595"/>
    </source>
</evidence>
<dbReference type="Proteomes" id="UP001480595">
    <property type="component" value="Unassembled WGS sequence"/>
</dbReference>
<dbReference type="Pfam" id="PF01965">
    <property type="entry name" value="DJ-1_PfpI"/>
    <property type="match status" value="1"/>
</dbReference>
<feature type="compositionally biased region" description="Gly residues" evidence="1">
    <location>
        <begin position="114"/>
        <end position="126"/>
    </location>
</feature>
<evidence type="ECO:0000256" key="1">
    <source>
        <dbReference type="SAM" id="MobiDB-lite"/>
    </source>
</evidence>
<evidence type="ECO:0000313" key="3">
    <source>
        <dbReference type="EMBL" id="KAK8090767.1"/>
    </source>
</evidence>
<feature type="compositionally biased region" description="Low complexity" evidence="1">
    <location>
        <begin position="127"/>
        <end position="150"/>
    </location>
</feature>
<dbReference type="RefSeq" id="XP_066722313.1">
    <property type="nucleotide sequence ID" value="XM_066851681.1"/>
</dbReference>
<dbReference type="InterPro" id="IPR002818">
    <property type="entry name" value="DJ-1/PfpI"/>
</dbReference>
<sequence>MIAATLDPVSTAPRAMSVSNSSFGEVIVPSHTFDSVVRDQSLELDMLLVPGGLGTRAPDLDNTIQFVRDVFPRLRYLVASCTGAGIATRAGVLDGRRATTNKRSWAVTVAYGPGRTGSRGRAGSGTGTSSRVRGLRPPSTPCSPGSGTCGARRRRRSWRWGSSMRGTPTRAGIRLANTTGCRTCRL</sequence>
<dbReference type="InterPro" id="IPR029062">
    <property type="entry name" value="Class_I_gatase-like"/>
</dbReference>
<dbReference type="SUPFAM" id="SSF52317">
    <property type="entry name" value="Class I glutamine amidotransferase-like"/>
    <property type="match status" value="1"/>
</dbReference>